<sequence length="235" mass="23552">MRPSNRSALLTTTLLVAAVLAAAVMPAAAASGHYEFTDDAYTAEQGEVVSITLSGAADANNTSAALAGENNTVPLRIGGEDVNFAVNATVVDEDRDGNVTLELNTSTAGQANASSYLTAAGEDSVNATQTTETLPATLDAGDYSLALGPANNSTDTATLSLQAVETTETTETTTESTDTETTTTAGETTETTTANASATTDATTATGTSDTGIPGFSAVLAVVALLAAAFLAVRR</sequence>
<keyword evidence="1" id="KW-0732">Signal</keyword>
<name>A0A871BCE5_HALGI</name>
<keyword evidence="3" id="KW-1133">Transmembrane helix</keyword>
<dbReference type="RefSeq" id="WP_004973807.1">
    <property type="nucleotide sequence ID" value="NZ_CP063205.1"/>
</dbReference>
<keyword evidence="3" id="KW-0472">Membrane</keyword>
<dbReference type="NCBIfam" id="TIGR04126">
    <property type="entry name" value="PGF_CTERM"/>
    <property type="match status" value="1"/>
</dbReference>
<gene>
    <name evidence="6" type="ORF">HfgLR_01045</name>
</gene>
<evidence type="ECO:0000256" key="2">
    <source>
        <dbReference type="SAM" id="MobiDB-lite"/>
    </source>
</evidence>
<protein>
    <submittedName>
        <fullName evidence="6">Secreted glycoprotein</fullName>
    </submittedName>
</protein>
<feature type="region of interest" description="Disordered" evidence="2">
    <location>
        <begin position="165"/>
        <end position="209"/>
    </location>
</feature>
<dbReference type="PROSITE" id="PS51318">
    <property type="entry name" value="TAT"/>
    <property type="match status" value="1"/>
</dbReference>
<dbReference type="Pfam" id="PF25162">
    <property type="entry name" value="DUF7827"/>
    <property type="match status" value="1"/>
</dbReference>
<proteinExistence type="predicted"/>
<evidence type="ECO:0000259" key="4">
    <source>
        <dbReference type="Pfam" id="PF18204"/>
    </source>
</evidence>
<dbReference type="GO" id="GO:0030115">
    <property type="term" value="C:S-layer"/>
    <property type="evidence" value="ECO:0007669"/>
    <property type="project" value="UniProtKB-SubCell"/>
</dbReference>
<dbReference type="InterPro" id="IPR057149">
    <property type="entry name" value="DUF7827"/>
</dbReference>
<evidence type="ECO:0000313" key="6">
    <source>
        <dbReference type="EMBL" id="QOS10363.1"/>
    </source>
</evidence>
<dbReference type="Pfam" id="PF18204">
    <property type="entry name" value="PGF-CTERM"/>
    <property type="match status" value="1"/>
</dbReference>
<evidence type="ECO:0000256" key="3">
    <source>
        <dbReference type="SAM" id="Phobius"/>
    </source>
</evidence>
<accession>A0A871BCE5</accession>
<dbReference type="GeneID" id="59457875"/>
<dbReference type="EMBL" id="CP063205">
    <property type="protein sequence ID" value="QOS10363.1"/>
    <property type="molecule type" value="Genomic_DNA"/>
</dbReference>
<dbReference type="AlphaFoldDB" id="A0A871BCE5"/>
<evidence type="ECO:0000256" key="1">
    <source>
        <dbReference type="ARBA" id="ARBA00022729"/>
    </source>
</evidence>
<dbReference type="GO" id="GO:0005886">
    <property type="term" value="C:plasma membrane"/>
    <property type="evidence" value="ECO:0007669"/>
    <property type="project" value="UniProtKB-SubCell"/>
</dbReference>
<evidence type="ECO:0000313" key="7">
    <source>
        <dbReference type="Proteomes" id="UP000663064"/>
    </source>
</evidence>
<dbReference type="InterPro" id="IPR026371">
    <property type="entry name" value="PGF_CTERM"/>
</dbReference>
<feature type="domain" description="PGF-CTERM archaeal protein-sorting signal" evidence="4">
    <location>
        <begin position="213"/>
        <end position="235"/>
    </location>
</feature>
<dbReference type="Proteomes" id="UP000663064">
    <property type="component" value="Chromosome"/>
</dbReference>
<organism evidence="6 7">
    <name type="scientific">Haloferax gibbonsii</name>
    <dbReference type="NCBI Taxonomy" id="35746"/>
    <lineage>
        <taxon>Archaea</taxon>
        <taxon>Methanobacteriati</taxon>
        <taxon>Methanobacteriota</taxon>
        <taxon>Stenosarchaea group</taxon>
        <taxon>Halobacteria</taxon>
        <taxon>Halobacteriales</taxon>
        <taxon>Haloferacaceae</taxon>
        <taxon>Haloferax</taxon>
    </lineage>
</organism>
<feature type="transmembrane region" description="Helical" evidence="3">
    <location>
        <begin position="213"/>
        <end position="233"/>
    </location>
</feature>
<feature type="domain" description="DUF7827" evidence="5">
    <location>
        <begin position="28"/>
        <end position="146"/>
    </location>
</feature>
<evidence type="ECO:0000259" key="5">
    <source>
        <dbReference type="Pfam" id="PF25162"/>
    </source>
</evidence>
<reference evidence="6" key="1">
    <citation type="journal article" date="2021" name="Front. Microbiol.">
        <title>Cellular and Genomic Properties of Haloferax gibbonsii LR2-5, the Host of Euryarchaeal Virus HFTV1.</title>
        <authorList>
            <person name="Tittes C."/>
            <person name="Schwarzer S."/>
            <person name="Pfeiffer F."/>
            <person name="Dyall-Smith M."/>
            <person name="Rodriguez-Franco M."/>
            <person name="Oksanen H.M."/>
            <person name="Quax T.E.F."/>
        </authorList>
    </citation>
    <scope>NUCLEOTIDE SEQUENCE</scope>
    <source>
        <strain evidence="6">LR2-5</strain>
    </source>
</reference>
<keyword evidence="3" id="KW-0812">Transmembrane</keyword>
<dbReference type="InterPro" id="IPR006311">
    <property type="entry name" value="TAT_signal"/>
</dbReference>